<feature type="domain" description="Zinc finger CHC2-type" evidence="4">
    <location>
        <begin position="52"/>
        <end position="102"/>
    </location>
</feature>
<dbReference type="EMBL" id="BK015870">
    <property type="protein sequence ID" value="DAD70700.1"/>
    <property type="molecule type" value="Genomic_DNA"/>
</dbReference>
<dbReference type="PANTHER" id="PTHR30313">
    <property type="entry name" value="DNA PRIMASE"/>
    <property type="match status" value="1"/>
</dbReference>
<keyword evidence="3" id="KW-0862">Zinc</keyword>
<dbReference type="GO" id="GO:0006269">
    <property type="term" value="P:DNA replication, synthesis of primer"/>
    <property type="evidence" value="ECO:0007669"/>
    <property type="project" value="TreeGrafter"/>
</dbReference>
<proteinExistence type="predicted"/>
<organism evidence="5">
    <name type="scientific">Siphoviridae sp. ctKcB20</name>
    <dbReference type="NCBI Taxonomy" id="2827568"/>
    <lineage>
        <taxon>Viruses</taxon>
        <taxon>Duplodnaviria</taxon>
        <taxon>Heunggongvirae</taxon>
        <taxon>Uroviricota</taxon>
        <taxon>Caudoviricetes</taxon>
    </lineage>
</organism>
<name>A0A8S5LKT8_9CAUD</name>
<protein>
    <submittedName>
        <fullName evidence="5">DNA primase</fullName>
    </submittedName>
</protein>
<dbReference type="GO" id="GO:0003899">
    <property type="term" value="F:DNA-directed RNA polymerase activity"/>
    <property type="evidence" value="ECO:0007669"/>
    <property type="project" value="InterPro"/>
</dbReference>
<keyword evidence="2" id="KW-0863">Zinc-finger</keyword>
<evidence type="ECO:0000256" key="2">
    <source>
        <dbReference type="ARBA" id="ARBA00022771"/>
    </source>
</evidence>
<dbReference type="PANTHER" id="PTHR30313:SF2">
    <property type="entry name" value="DNA PRIMASE"/>
    <property type="match status" value="1"/>
</dbReference>
<dbReference type="InterPro" id="IPR002694">
    <property type="entry name" value="Znf_CHC2"/>
</dbReference>
<dbReference type="Gene3D" id="3.90.580.10">
    <property type="entry name" value="Zinc finger, CHC2-type domain"/>
    <property type="match status" value="1"/>
</dbReference>
<evidence type="ECO:0000313" key="5">
    <source>
        <dbReference type="EMBL" id="DAD70700.1"/>
    </source>
</evidence>
<dbReference type="SUPFAM" id="SSF57783">
    <property type="entry name" value="Zinc beta-ribbon"/>
    <property type="match status" value="1"/>
</dbReference>
<reference evidence="5" key="1">
    <citation type="journal article" date="2021" name="Proc. Natl. Acad. Sci. U.S.A.">
        <title>A Catalog of Tens of Thousands of Viruses from Human Metagenomes Reveals Hidden Associations with Chronic Diseases.</title>
        <authorList>
            <person name="Tisza M.J."/>
            <person name="Buck C.B."/>
        </authorList>
    </citation>
    <scope>NUCLEOTIDE SEQUENCE</scope>
    <source>
        <strain evidence="5">CtKcB20</strain>
    </source>
</reference>
<evidence type="ECO:0000256" key="3">
    <source>
        <dbReference type="ARBA" id="ARBA00022833"/>
    </source>
</evidence>
<evidence type="ECO:0000256" key="1">
    <source>
        <dbReference type="ARBA" id="ARBA00022723"/>
    </source>
</evidence>
<accession>A0A8S5LKT8</accession>
<dbReference type="InterPro" id="IPR050219">
    <property type="entry name" value="DnaG_primase"/>
</dbReference>
<dbReference type="SUPFAM" id="SSF56731">
    <property type="entry name" value="DNA primase core"/>
    <property type="match status" value="1"/>
</dbReference>
<dbReference type="Pfam" id="PF01807">
    <property type="entry name" value="Zn_ribbon_DnaG"/>
    <property type="match status" value="1"/>
</dbReference>
<dbReference type="InterPro" id="IPR036977">
    <property type="entry name" value="DNA_primase_Znf_CHC2"/>
</dbReference>
<evidence type="ECO:0000259" key="4">
    <source>
        <dbReference type="Pfam" id="PF01807"/>
    </source>
</evidence>
<dbReference type="GO" id="GO:0003677">
    <property type="term" value="F:DNA binding"/>
    <property type="evidence" value="ECO:0007669"/>
    <property type="project" value="InterPro"/>
</dbReference>
<keyword evidence="1" id="KW-0479">Metal-binding</keyword>
<sequence>MIDIQSFKSQLTDDRIIELMDAMGAPLMKADSNNLIFPSICHHGADCQAHKPRLYYYVESHSWFCFVCHFSGDTISIVQHVKHIDFNQAVSYICSVLHLQVGQIEQNEQLDNWAELRRFLPNAEPEPDKLLTYDKSILSIFDHLYPQEWLDYGISSDILDKFGIGWYTRQACISIPVVFNGQLVGVRGRYTREQDVVKGKYRPICTLDGQVLKFPSSQLFYAYDQNKDIISKCKSVILFEAEKSCLKAASKGINNTLAVFGSNVSKQQMQMLLELGVNEVTIGFDSDFIDTKGEDFRFFVAKIKKIAHRLTPYFTVFCAYNNQGYDGYKYSPMDFTDEQMKKIFENRVKIS</sequence>
<dbReference type="Gene3D" id="3.40.1360.10">
    <property type="match status" value="1"/>
</dbReference>
<dbReference type="GO" id="GO:0008270">
    <property type="term" value="F:zinc ion binding"/>
    <property type="evidence" value="ECO:0007669"/>
    <property type="project" value="UniProtKB-KW"/>
</dbReference>